<dbReference type="EMBL" id="LGUS01000094">
    <property type="protein sequence ID" value="KOG38161.1"/>
    <property type="molecule type" value="Genomic_DNA"/>
</dbReference>
<gene>
    <name evidence="2" type="ORF">ADK37_10505</name>
</gene>
<feature type="transmembrane region" description="Helical" evidence="1">
    <location>
        <begin position="39"/>
        <end position="56"/>
    </location>
</feature>
<evidence type="ECO:0000313" key="2">
    <source>
        <dbReference type="EMBL" id="KOG38161.1"/>
    </source>
</evidence>
<proteinExistence type="predicted"/>
<dbReference type="Proteomes" id="UP000037251">
    <property type="component" value="Unassembled WGS sequence"/>
</dbReference>
<protein>
    <submittedName>
        <fullName evidence="2">Uncharacterized protein</fullName>
    </submittedName>
</protein>
<reference evidence="3" key="1">
    <citation type="submission" date="2015-07" db="EMBL/GenBank/DDBJ databases">
        <authorList>
            <person name="Ju K.-S."/>
            <person name="Doroghazi J.R."/>
            <person name="Metcalf W.W."/>
        </authorList>
    </citation>
    <scope>NUCLEOTIDE SEQUENCE [LARGE SCALE GENOMIC DNA]</scope>
    <source>
        <strain evidence="3">NRRL 2290</strain>
    </source>
</reference>
<keyword evidence="3" id="KW-1185">Reference proteome</keyword>
<evidence type="ECO:0000313" key="3">
    <source>
        <dbReference type="Proteomes" id="UP000037251"/>
    </source>
</evidence>
<dbReference type="RefSeq" id="WP_030038206.1">
    <property type="nucleotide sequence ID" value="NZ_KL575587.1"/>
</dbReference>
<keyword evidence="1" id="KW-0472">Membrane</keyword>
<sequence length="65" mass="6820">MLNQPTDATKRRLALTAEIGAAAVLAALCVTLAVQRDTALAVILAVGSASFVVDATRRVRRGNRD</sequence>
<feature type="transmembrane region" description="Helical" evidence="1">
    <location>
        <begin position="12"/>
        <end position="33"/>
    </location>
</feature>
<dbReference type="PATRIC" id="fig|67356.5.peg.2264"/>
<keyword evidence="1" id="KW-1133">Transmembrane helix</keyword>
<organism evidence="2 3">
    <name type="scientific">Streptomyces resistomycificus</name>
    <dbReference type="NCBI Taxonomy" id="67356"/>
    <lineage>
        <taxon>Bacteria</taxon>
        <taxon>Bacillati</taxon>
        <taxon>Actinomycetota</taxon>
        <taxon>Actinomycetes</taxon>
        <taxon>Kitasatosporales</taxon>
        <taxon>Streptomycetaceae</taxon>
        <taxon>Streptomyces</taxon>
        <taxon>Streptomyces aurantiacus group</taxon>
    </lineage>
</organism>
<evidence type="ECO:0000256" key="1">
    <source>
        <dbReference type="SAM" id="Phobius"/>
    </source>
</evidence>
<dbReference type="AlphaFoldDB" id="A0A0L8LJB6"/>
<accession>A0A0L8LJB6</accession>
<comment type="caution">
    <text evidence="2">The sequence shown here is derived from an EMBL/GenBank/DDBJ whole genome shotgun (WGS) entry which is preliminary data.</text>
</comment>
<keyword evidence="1" id="KW-0812">Transmembrane</keyword>
<name>A0A0L8LJB6_9ACTN</name>